<organism evidence="1 2">
    <name type="scientific">Plakobranchus ocellatus</name>
    <dbReference type="NCBI Taxonomy" id="259542"/>
    <lineage>
        <taxon>Eukaryota</taxon>
        <taxon>Metazoa</taxon>
        <taxon>Spiralia</taxon>
        <taxon>Lophotrochozoa</taxon>
        <taxon>Mollusca</taxon>
        <taxon>Gastropoda</taxon>
        <taxon>Heterobranchia</taxon>
        <taxon>Euthyneura</taxon>
        <taxon>Panpulmonata</taxon>
        <taxon>Sacoglossa</taxon>
        <taxon>Placobranchoidea</taxon>
        <taxon>Plakobranchidae</taxon>
        <taxon>Plakobranchus</taxon>
    </lineage>
</organism>
<accession>A0AAV4ACV5</accession>
<name>A0AAV4ACV5_9GAST</name>
<comment type="caution">
    <text evidence="1">The sequence shown here is derived from an EMBL/GenBank/DDBJ whole genome shotgun (WGS) entry which is preliminary data.</text>
</comment>
<gene>
    <name evidence="1" type="ORF">PoB_003109800</name>
</gene>
<dbReference type="EMBL" id="BLXT01003739">
    <property type="protein sequence ID" value="GFO04593.1"/>
    <property type="molecule type" value="Genomic_DNA"/>
</dbReference>
<evidence type="ECO:0000313" key="2">
    <source>
        <dbReference type="Proteomes" id="UP000735302"/>
    </source>
</evidence>
<dbReference type="AlphaFoldDB" id="A0AAV4ACV5"/>
<protein>
    <submittedName>
        <fullName evidence="1">Uncharacterized protein</fullName>
    </submittedName>
</protein>
<sequence>MTNVTGFLFLKSLHPYLKMVPFHLKLSAHKCLQSVLEEFFNPQSTSSRPPSQKCNMCMAHPQESEDRAMPTLTFQGYNATSTAQSYTSHTAELDSHGYHILSKDIICFILNFAITTD</sequence>
<dbReference type="Proteomes" id="UP000735302">
    <property type="component" value="Unassembled WGS sequence"/>
</dbReference>
<keyword evidence="2" id="KW-1185">Reference proteome</keyword>
<proteinExistence type="predicted"/>
<evidence type="ECO:0000313" key="1">
    <source>
        <dbReference type="EMBL" id="GFO04593.1"/>
    </source>
</evidence>
<reference evidence="1 2" key="1">
    <citation type="journal article" date="2021" name="Elife">
        <title>Chloroplast acquisition without the gene transfer in kleptoplastic sea slugs, Plakobranchus ocellatus.</title>
        <authorList>
            <person name="Maeda T."/>
            <person name="Takahashi S."/>
            <person name="Yoshida T."/>
            <person name="Shimamura S."/>
            <person name="Takaki Y."/>
            <person name="Nagai Y."/>
            <person name="Toyoda A."/>
            <person name="Suzuki Y."/>
            <person name="Arimoto A."/>
            <person name="Ishii H."/>
            <person name="Satoh N."/>
            <person name="Nishiyama T."/>
            <person name="Hasebe M."/>
            <person name="Maruyama T."/>
            <person name="Minagawa J."/>
            <person name="Obokata J."/>
            <person name="Shigenobu S."/>
        </authorList>
    </citation>
    <scope>NUCLEOTIDE SEQUENCE [LARGE SCALE GENOMIC DNA]</scope>
</reference>